<organism evidence="12 13">
    <name type="scientific">Cnuella takakiae</name>
    <dbReference type="NCBI Taxonomy" id="1302690"/>
    <lineage>
        <taxon>Bacteria</taxon>
        <taxon>Pseudomonadati</taxon>
        <taxon>Bacteroidota</taxon>
        <taxon>Chitinophagia</taxon>
        <taxon>Chitinophagales</taxon>
        <taxon>Chitinophagaceae</taxon>
        <taxon>Cnuella</taxon>
    </lineage>
</organism>
<dbReference type="InterPro" id="IPR021810">
    <property type="entry name" value="T1RH-like_C"/>
</dbReference>
<dbReference type="InterPro" id="IPR007409">
    <property type="entry name" value="Restrct_endonuc_type1_HsdR_N"/>
</dbReference>
<dbReference type="InterPro" id="IPR051268">
    <property type="entry name" value="Type-I_R_enzyme_R_subunit"/>
</dbReference>
<comment type="subunit">
    <text evidence="10">The type I restriction/modification system is composed of three polypeptides R, M and S.</text>
</comment>
<evidence type="ECO:0000256" key="1">
    <source>
        <dbReference type="ARBA" id="ARBA00000851"/>
    </source>
</evidence>
<comment type="similarity">
    <text evidence="2 10">Belongs to the HsdR family.</text>
</comment>
<evidence type="ECO:0000256" key="9">
    <source>
        <dbReference type="ARBA" id="ARBA00023125"/>
    </source>
</evidence>
<dbReference type="GO" id="GO:0005524">
    <property type="term" value="F:ATP binding"/>
    <property type="evidence" value="ECO:0007669"/>
    <property type="project" value="UniProtKB-KW"/>
</dbReference>
<dbReference type="Gene3D" id="3.40.50.300">
    <property type="entry name" value="P-loop containing nucleotide triphosphate hydrolases"/>
    <property type="match status" value="2"/>
</dbReference>
<dbReference type="InterPro" id="IPR055180">
    <property type="entry name" value="HsdR_RecA-like_helicase_dom_2"/>
</dbReference>
<evidence type="ECO:0000256" key="2">
    <source>
        <dbReference type="ARBA" id="ARBA00008598"/>
    </source>
</evidence>
<evidence type="ECO:0000256" key="4">
    <source>
        <dbReference type="ARBA" id="ARBA00022741"/>
    </source>
</evidence>
<dbReference type="SUPFAM" id="SSF52540">
    <property type="entry name" value="P-loop containing nucleoside triphosphate hydrolases"/>
    <property type="match status" value="1"/>
</dbReference>
<keyword evidence="7 10" id="KW-0378">Hydrolase</keyword>
<dbReference type="PROSITE" id="PS51192">
    <property type="entry name" value="HELICASE_ATP_BIND_1"/>
    <property type="match status" value="1"/>
</dbReference>
<dbReference type="EMBL" id="FQUO01000001">
    <property type="protein sequence ID" value="SHE30467.1"/>
    <property type="molecule type" value="Genomic_DNA"/>
</dbReference>
<dbReference type="CDD" id="cd18800">
    <property type="entry name" value="SF2_C_EcoR124I-like"/>
    <property type="match status" value="1"/>
</dbReference>
<dbReference type="Pfam" id="PF04313">
    <property type="entry name" value="HSDR_N"/>
    <property type="match status" value="1"/>
</dbReference>
<proteinExistence type="inferred from homology"/>
<dbReference type="Pfam" id="PF11867">
    <property type="entry name" value="T1RH-like_C"/>
    <property type="match status" value="1"/>
</dbReference>
<dbReference type="InterPro" id="IPR004473">
    <property type="entry name" value="Restrct_endonuc_typeI_HsdR"/>
</dbReference>
<dbReference type="InterPro" id="IPR040980">
    <property type="entry name" value="SWI2_SNF2"/>
</dbReference>
<keyword evidence="4 10" id="KW-0547">Nucleotide-binding</keyword>
<dbReference type="STRING" id="1302690.BUE76_23325"/>
<name>A0A1M4SEM9_9BACT</name>
<dbReference type="PANTHER" id="PTHR30195:SF15">
    <property type="entry name" value="TYPE I RESTRICTION ENZYME HINDI ENDONUCLEASE SUBUNIT"/>
    <property type="match status" value="1"/>
</dbReference>
<dbReference type="Pfam" id="PF18766">
    <property type="entry name" value="SWI2_SNF2"/>
    <property type="match status" value="1"/>
</dbReference>
<gene>
    <name evidence="12" type="ORF">SAMN05444008_10193</name>
</gene>
<dbReference type="NCBIfam" id="TIGR00348">
    <property type="entry name" value="hsdR"/>
    <property type="match status" value="1"/>
</dbReference>
<feature type="domain" description="Helicase ATP-binding" evidence="11">
    <location>
        <begin position="196"/>
        <end position="367"/>
    </location>
</feature>
<comment type="catalytic activity">
    <reaction evidence="1 10">
        <text>Endonucleolytic cleavage of DNA to give random double-stranded fragments with terminal 5'-phosphates, ATP is simultaneously hydrolyzed.</text>
        <dbReference type="EC" id="3.1.21.3"/>
    </reaction>
</comment>
<comment type="function">
    <text evidence="10">Subunit R is required for both nuclease and ATPase activities, but not for modification.</text>
</comment>
<evidence type="ECO:0000256" key="3">
    <source>
        <dbReference type="ARBA" id="ARBA00022722"/>
    </source>
</evidence>
<keyword evidence="13" id="KW-1185">Reference proteome</keyword>
<evidence type="ECO:0000256" key="6">
    <source>
        <dbReference type="ARBA" id="ARBA00022759"/>
    </source>
</evidence>
<evidence type="ECO:0000313" key="12">
    <source>
        <dbReference type="EMBL" id="SHE30467.1"/>
    </source>
</evidence>
<keyword evidence="5 10" id="KW-0680">Restriction system</keyword>
<accession>A0A1M4SEM9</accession>
<dbReference type="Pfam" id="PF22679">
    <property type="entry name" value="T1R_D3-like"/>
    <property type="match status" value="1"/>
</dbReference>
<keyword evidence="6" id="KW-0255">Endonuclease</keyword>
<dbReference type="CDD" id="cd22332">
    <property type="entry name" value="HsdR_N"/>
    <property type="match status" value="1"/>
</dbReference>
<evidence type="ECO:0000256" key="10">
    <source>
        <dbReference type="RuleBase" id="RU364115"/>
    </source>
</evidence>
<dbReference type="InterPro" id="IPR027417">
    <property type="entry name" value="P-loop_NTPase"/>
</dbReference>
<evidence type="ECO:0000256" key="5">
    <source>
        <dbReference type="ARBA" id="ARBA00022747"/>
    </source>
</evidence>
<dbReference type="Proteomes" id="UP000184368">
    <property type="component" value="Unassembled WGS sequence"/>
</dbReference>
<evidence type="ECO:0000259" key="11">
    <source>
        <dbReference type="PROSITE" id="PS51192"/>
    </source>
</evidence>
<keyword evidence="3" id="KW-0540">Nuclease</keyword>
<reference evidence="12 13" key="1">
    <citation type="submission" date="2016-11" db="EMBL/GenBank/DDBJ databases">
        <authorList>
            <person name="Jaros S."/>
            <person name="Januszkiewicz K."/>
            <person name="Wedrychowicz H."/>
        </authorList>
    </citation>
    <scope>NUCLEOTIDE SEQUENCE [LARGE SCALE GENOMIC DNA]</scope>
    <source>
        <strain evidence="12 13">DSM 26897</strain>
    </source>
</reference>
<dbReference type="GO" id="GO:0009307">
    <property type="term" value="P:DNA restriction-modification system"/>
    <property type="evidence" value="ECO:0007669"/>
    <property type="project" value="UniProtKB-KW"/>
</dbReference>
<dbReference type="GO" id="GO:0003677">
    <property type="term" value="F:DNA binding"/>
    <property type="evidence" value="ECO:0007669"/>
    <property type="project" value="UniProtKB-KW"/>
</dbReference>
<keyword evidence="8 10" id="KW-0067">ATP-binding</keyword>
<protein>
    <recommendedName>
        <fullName evidence="10">Type I restriction enzyme endonuclease subunit</fullName>
        <shortName evidence="10">R protein</shortName>
        <ecNumber evidence="10">3.1.21.3</ecNumber>
    </recommendedName>
</protein>
<sequence length="947" mass="107329">MLLTDGVDVKFRTAAGTRSEKVWLVDFARPDNNDFLAVNQYTVIEGQQNKRADVVLFINGLPLVVIELKNATDESADIFAAYQQLQTYNSAIPTLFRYNAFMVASDGWFAKAGTLSSDYSRFMQWKTADGEHIVDNEVEAELEPLLKGMFNKRALLDILRHFIVFEKGKEKTIKKISAYHQYYAVNKAITTTVKASGGSGDKRAGVIWHTQGSGKSLSMVFYTGKMVVEPAMNNPTIVVLTDRNDLDDQLFDTFCNCAQLLRQEPRRATDRRELRQLLSVASGGIVFTTIQKFLPEEKGDSFPQLTDRRNVVVVADEAHRSQYDFIDGFARHLRDALPNASFIGFTGTPIERQDASTQAVFGDYIDVYDIQQAVADGATVRIYYESRLARIKLSEADQALMDQQVEEITEDDELTDKQKRFAKWASKEAVVGSTHRLQQVAKDMVQHFEERLKGSRGKAMFVVMSRRIAVELHDEIVKLRPDWYDPDDDKGAIKVIMTGSSSDGPEWAEHIRNKKRRTAIGDRLKDPADPLKLVIVRDMWLTGFDAPVLHTLYVDKPMSGHNLMQAIARINRVFGDKQGGLVVDYIGIAQDLKKALAVYTESKGKGKLTHDINEAAAKMMELYEIVVGLFDGFDFRAYFNKATREKLQFIQDAANFVLNITELDSEGRAIRNGKQRFKEYVTRLSQAFALSITHPAADEIRNDLAFFQAIKARLSKFDEQRRKRTNQEIETALRQIVNDAILSEEVVDVFDAAGIKKPDISILDEKFLAEVKKLPQQNLAIELLRRLLEDEIKSRSRTNIAQSRKFSEMLQAAVKRYQSGLVDSALVIDEVIQMAIGFREAKARGEKLNMRDDEIAFYDALAENPTAETILGDKTLRIIAHELVEGVRRNTSIDWQLKESVQAKMRTLIKRILRRHKYPPDDPATGEYTVSVQRVLSQAEVLADEWS</sequence>
<dbReference type="SMART" id="SM00487">
    <property type="entry name" value="DEXDc"/>
    <property type="match status" value="1"/>
</dbReference>
<evidence type="ECO:0000256" key="7">
    <source>
        <dbReference type="ARBA" id="ARBA00022801"/>
    </source>
</evidence>
<keyword evidence="9 10" id="KW-0238">DNA-binding</keyword>
<evidence type="ECO:0000313" key="13">
    <source>
        <dbReference type="Proteomes" id="UP000184368"/>
    </source>
</evidence>
<evidence type="ECO:0000256" key="8">
    <source>
        <dbReference type="ARBA" id="ARBA00022840"/>
    </source>
</evidence>
<dbReference type="PANTHER" id="PTHR30195">
    <property type="entry name" value="TYPE I SITE-SPECIFIC DEOXYRIBONUCLEASE PROTEIN SUBUNIT M AND R"/>
    <property type="match status" value="1"/>
</dbReference>
<dbReference type="CDD" id="cd18030">
    <property type="entry name" value="DEXHc_RE_I_HsdR"/>
    <property type="match status" value="1"/>
</dbReference>
<dbReference type="AlphaFoldDB" id="A0A1M4SEM9"/>
<dbReference type="Gene3D" id="3.90.1570.50">
    <property type="match status" value="1"/>
</dbReference>
<dbReference type="EC" id="3.1.21.3" evidence="10"/>
<dbReference type="GO" id="GO:0009035">
    <property type="term" value="F:type I site-specific deoxyribonuclease activity"/>
    <property type="evidence" value="ECO:0007669"/>
    <property type="project" value="UniProtKB-EC"/>
</dbReference>
<dbReference type="InterPro" id="IPR014001">
    <property type="entry name" value="Helicase_ATP-bd"/>
</dbReference>